<keyword evidence="2" id="KW-0677">Repeat</keyword>
<sequence>MLPCEVSQHLWCGDSRDQKASHGHCFLSPAAISCPPPPAIPNGKHNSSGTEEFTFSSVVMYTCDPGLQLVGNETLRNWSQPRPHCKGRFVICPPQQESLDRFPRGMTVHYSCQDGYAPIGNVSISCTEAGMWSWPLPRCEGGSRMHCEVWGWRKGCWMFWL</sequence>
<reference evidence="5" key="2">
    <citation type="submission" date="2025-08" db="UniProtKB">
        <authorList>
            <consortium name="Ensembl"/>
        </authorList>
    </citation>
    <scope>IDENTIFICATION</scope>
</reference>
<dbReference type="SUPFAM" id="SSF57535">
    <property type="entry name" value="Complement control module/SCR domain"/>
    <property type="match status" value="2"/>
</dbReference>
<dbReference type="InterPro" id="IPR000436">
    <property type="entry name" value="Sushi_SCR_CCP_dom"/>
</dbReference>
<evidence type="ECO:0000313" key="6">
    <source>
        <dbReference type="Proteomes" id="UP000694405"/>
    </source>
</evidence>
<reference evidence="5" key="3">
    <citation type="submission" date="2025-09" db="UniProtKB">
        <authorList>
            <consortium name="Ensembl"/>
        </authorList>
    </citation>
    <scope>IDENTIFICATION</scope>
</reference>
<dbReference type="PROSITE" id="PS50923">
    <property type="entry name" value="SUSHI"/>
    <property type="match status" value="2"/>
</dbReference>
<dbReference type="AlphaFoldDB" id="A0A8V5H8N5"/>
<feature type="disulfide bond" evidence="4">
    <location>
        <begin position="112"/>
        <end position="139"/>
    </location>
</feature>
<dbReference type="Proteomes" id="UP000694405">
    <property type="component" value="Chromosome 16"/>
</dbReference>
<organism evidence="5 6">
    <name type="scientific">Melopsittacus undulatus</name>
    <name type="common">Budgerigar</name>
    <name type="synonym">Psittacus undulatus</name>
    <dbReference type="NCBI Taxonomy" id="13146"/>
    <lineage>
        <taxon>Eukaryota</taxon>
        <taxon>Metazoa</taxon>
        <taxon>Chordata</taxon>
        <taxon>Craniata</taxon>
        <taxon>Vertebrata</taxon>
        <taxon>Euteleostomi</taxon>
        <taxon>Archelosauria</taxon>
        <taxon>Archosauria</taxon>
        <taxon>Dinosauria</taxon>
        <taxon>Saurischia</taxon>
        <taxon>Theropoda</taxon>
        <taxon>Coelurosauria</taxon>
        <taxon>Aves</taxon>
        <taxon>Neognathae</taxon>
        <taxon>Neoaves</taxon>
        <taxon>Telluraves</taxon>
        <taxon>Australaves</taxon>
        <taxon>Psittaciformes</taxon>
        <taxon>Psittaculidae</taxon>
        <taxon>Melopsittacus</taxon>
    </lineage>
</organism>
<keyword evidence="1" id="KW-0732">Signal</keyword>
<dbReference type="InterPro" id="IPR051277">
    <property type="entry name" value="SEZ6_CSMD_C4BPB_Regulators"/>
</dbReference>
<dbReference type="CDD" id="cd00033">
    <property type="entry name" value="CCP"/>
    <property type="match status" value="2"/>
</dbReference>
<evidence type="ECO:0000256" key="2">
    <source>
        <dbReference type="ARBA" id="ARBA00022737"/>
    </source>
</evidence>
<keyword evidence="3 4" id="KW-1015">Disulfide bond</keyword>
<reference evidence="5" key="1">
    <citation type="submission" date="2020-03" db="EMBL/GenBank/DDBJ databases">
        <title>Melopsittacus undulatus (budgerigar) genome, bMelUnd1, maternal haplotype with Z.</title>
        <authorList>
            <person name="Gedman G."/>
            <person name="Mountcastle J."/>
            <person name="Haase B."/>
            <person name="Formenti G."/>
            <person name="Wright T."/>
            <person name="Apodaca J."/>
            <person name="Pelan S."/>
            <person name="Chow W."/>
            <person name="Rhie A."/>
            <person name="Howe K."/>
            <person name="Fedrigo O."/>
            <person name="Jarvis E.D."/>
        </authorList>
    </citation>
    <scope>NUCLEOTIDE SEQUENCE [LARGE SCALE GENOMIC DNA]</scope>
</reference>
<evidence type="ECO:0000256" key="3">
    <source>
        <dbReference type="ARBA" id="ARBA00023157"/>
    </source>
</evidence>
<keyword evidence="6" id="KW-1185">Reference proteome</keyword>
<dbReference type="Pfam" id="PF00084">
    <property type="entry name" value="Sushi"/>
    <property type="match status" value="2"/>
</dbReference>
<comment type="caution">
    <text evidence="4">Lacks conserved residue(s) required for the propagation of feature annotation.</text>
</comment>
<name>A0A8V5H8N5_MELUD</name>
<protein>
    <submittedName>
        <fullName evidence="5">Uncharacterized protein</fullName>
    </submittedName>
</protein>
<dbReference type="SMART" id="SM00032">
    <property type="entry name" value="CCP"/>
    <property type="match status" value="2"/>
</dbReference>
<dbReference type="Gene3D" id="2.10.70.10">
    <property type="entry name" value="Complement Module, domain 1"/>
    <property type="match status" value="2"/>
</dbReference>
<keyword evidence="4" id="KW-0768">Sushi</keyword>
<accession>A0A8V5H8N5</accession>
<dbReference type="PANTHER" id="PTHR45656">
    <property type="entry name" value="PROTEIN CBR-CLEC-78"/>
    <property type="match status" value="1"/>
</dbReference>
<dbReference type="Ensembl" id="ENSMUNT00000030411.1">
    <property type="protein sequence ID" value="ENSMUNP00000030612.1"/>
    <property type="gene ID" value="ENSMUNG00000020584.1"/>
</dbReference>
<evidence type="ECO:0000256" key="4">
    <source>
        <dbReference type="PROSITE-ProRule" id="PRU00302"/>
    </source>
</evidence>
<evidence type="ECO:0000256" key="1">
    <source>
        <dbReference type="ARBA" id="ARBA00022729"/>
    </source>
</evidence>
<dbReference type="PANTHER" id="PTHR45656:SF4">
    <property type="entry name" value="PROTEIN CBR-CLEC-78"/>
    <property type="match status" value="1"/>
</dbReference>
<proteinExistence type="predicted"/>
<dbReference type="InterPro" id="IPR035976">
    <property type="entry name" value="Sushi/SCR/CCP_sf"/>
</dbReference>
<evidence type="ECO:0000313" key="5">
    <source>
        <dbReference type="Ensembl" id="ENSMUNP00000030612.1"/>
    </source>
</evidence>